<reference evidence="1 2" key="1">
    <citation type="submission" date="2014-09" db="EMBL/GenBank/DDBJ databases">
        <authorList>
            <person name="Regsiter A."/>
        </authorList>
    </citation>
    <scope>NUCLEOTIDE SEQUENCE [LARGE SCALE GENOMIC DNA]</scope>
</reference>
<dbReference type="EMBL" id="CCXZ01000168">
    <property type="protein sequence ID" value="CEG17917.1"/>
    <property type="molecule type" value="Genomic_DNA"/>
</dbReference>
<protein>
    <submittedName>
        <fullName evidence="1">Uncharacterized protein</fullName>
    </submittedName>
</protein>
<evidence type="ECO:0000313" key="1">
    <source>
        <dbReference type="EMBL" id="CEG17917.1"/>
    </source>
</evidence>
<dbReference type="Proteomes" id="UP000052230">
    <property type="component" value="Unassembled WGS sequence"/>
</dbReference>
<name>A0A0U5FHT0_XANCI</name>
<comment type="caution">
    <text evidence="1">The sequence shown here is derived from an EMBL/GenBank/DDBJ whole genome shotgun (WGS) entry which is preliminary data.</text>
</comment>
<organism evidence="1 2">
    <name type="scientific">Xanthomonas citri pv. citri</name>
    <dbReference type="NCBI Taxonomy" id="611301"/>
    <lineage>
        <taxon>Bacteria</taxon>
        <taxon>Pseudomonadati</taxon>
        <taxon>Pseudomonadota</taxon>
        <taxon>Gammaproteobacteria</taxon>
        <taxon>Lysobacterales</taxon>
        <taxon>Lysobacteraceae</taxon>
        <taxon>Xanthomonas</taxon>
    </lineage>
</organism>
<dbReference type="AlphaFoldDB" id="A0A0U5FHT0"/>
<gene>
    <name evidence="1" type="ORF">XAC3562_710003</name>
</gene>
<keyword evidence="2" id="KW-1185">Reference proteome</keyword>
<accession>A0A0U5FHT0</accession>
<proteinExistence type="predicted"/>
<evidence type="ECO:0000313" key="2">
    <source>
        <dbReference type="Proteomes" id="UP000052230"/>
    </source>
</evidence>
<sequence length="72" mass="8100">MTYGCSHGAALRLAQSDRKRQASALPVSSALLRSLVAPSVFCFAWQLILQQPVAAKFSPLERHPHRPHPYFW</sequence>